<name>V5HXE7_IXORI</name>
<dbReference type="PROSITE" id="PS51457">
    <property type="entry name" value="BEN"/>
    <property type="match status" value="1"/>
</dbReference>
<dbReference type="Pfam" id="PF10523">
    <property type="entry name" value="BEN"/>
    <property type="match status" value="1"/>
</dbReference>
<dbReference type="GO" id="GO:0045892">
    <property type="term" value="P:negative regulation of DNA-templated transcription"/>
    <property type="evidence" value="ECO:0007669"/>
    <property type="project" value="InterPro"/>
</dbReference>
<dbReference type="AlphaFoldDB" id="V5HXE7"/>
<evidence type="ECO:0000313" key="2">
    <source>
        <dbReference type="EMBL" id="JAB81097.1"/>
    </source>
</evidence>
<feature type="non-terminal residue" evidence="2">
    <location>
        <position position="1"/>
    </location>
</feature>
<proteinExistence type="evidence at transcript level"/>
<sequence>LGHGILVQKEKLTYIMGARGDSMFIKEATKLVFGRENLNGRSMTGVPCRRFKGAVAKRALTPTKLAAVRNAFNEYIRKNPQEASPGKRTAQINHYVRELLQDINKKLDF</sequence>
<dbReference type="InterPro" id="IPR018379">
    <property type="entry name" value="BEN_domain"/>
</dbReference>
<accession>V5HXE7</accession>
<reference evidence="2" key="1">
    <citation type="journal article" date="2015" name="Sci. Rep.">
        <title>Tissue- and time-dependent transcription in Ixodes ricinus salivary glands and midguts when blood feeding on the vertebrate host.</title>
        <authorList>
            <person name="Kotsyfakis M."/>
            <person name="Schwarz A."/>
            <person name="Erhart J."/>
            <person name="Ribeiro J.M."/>
        </authorList>
    </citation>
    <scope>NUCLEOTIDE SEQUENCE</scope>
    <source>
        <tissue evidence="2">Salivary gland and midgut</tissue>
    </source>
</reference>
<feature type="domain" description="BEN" evidence="1">
    <location>
        <begin position="2"/>
        <end position="107"/>
    </location>
</feature>
<dbReference type="EMBL" id="GANP01003371">
    <property type="protein sequence ID" value="JAB81097.1"/>
    <property type="molecule type" value="mRNA"/>
</dbReference>
<dbReference type="Gene3D" id="1.10.10.2590">
    <property type="entry name" value="BEN domain"/>
    <property type="match status" value="1"/>
</dbReference>
<organism evidence="2">
    <name type="scientific">Ixodes ricinus</name>
    <name type="common">Common tick</name>
    <name type="synonym">Acarus ricinus</name>
    <dbReference type="NCBI Taxonomy" id="34613"/>
    <lineage>
        <taxon>Eukaryota</taxon>
        <taxon>Metazoa</taxon>
        <taxon>Ecdysozoa</taxon>
        <taxon>Arthropoda</taxon>
        <taxon>Chelicerata</taxon>
        <taxon>Arachnida</taxon>
        <taxon>Acari</taxon>
        <taxon>Parasitiformes</taxon>
        <taxon>Ixodida</taxon>
        <taxon>Ixodoidea</taxon>
        <taxon>Ixodidae</taxon>
        <taxon>Ixodinae</taxon>
        <taxon>Ixodes</taxon>
    </lineage>
</organism>
<dbReference type="InterPro" id="IPR040391">
    <property type="entry name" value="BEND5"/>
</dbReference>
<dbReference type="PANTHER" id="PTHR14628">
    <property type="entry name" value="BEN DOMAIN-CONTAINING PROTEIN 5"/>
    <property type="match status" value="1"/>
</dbReference>
<dbReference type="PANTHER" id="PTHR14628:SF1">
    <property type="entry name" value="BEN DOMAIN-CONTAINING PROTEIN 5"/>
    <property type="match status" value="1"/>
</dbReference>
<evidence type="ECO:0000259" key="1">
    <source>
        <dbReference type="PROSITE" id="PS51457"/>
    </source>
</evidence>
<dbReference type="GO" id="GO:0003677">
    <property type="term" value="F:DNA binding"/>
    <property type="evidence" value="ECO:0007669"/>
    <property type="project" value="InterPro"/>
</dbReference>
<protein>
    <recommendedName>
        <fullName evidence="1">BEN domain-containing protein</fullName>
    </recommendedName>
</protein>